<dbReference type="STRING" id="1306406.J116_027910"/>
<organism evidence="2 3">
    <name type="scientific">Streptomyces thermolilacinus SPC6</name>
    <dbReference type="NCBI Taxonomy" id="1306406"/>
    <lineage>
        <taxon>Bacteria</taxon>
        <taxon>Bacillati</taxon>
        <taxon>Actinomycetota</taxon>
        <taxon>Actinomycetes</taxon>
        <taxon>Kitasatosporales</taxon>
        <taxon>Streptomycetaceae</taxon>
        <taxon>Streptomyces</taxon>
    </lineage>
</organism>
<proteinExistence type="predicted"/>
<dbReference type="PANTHER" id="PTHR33495:SF2">
    <property type="entry name" value="ANTI-SIGMA FACTOR ANTAGONIST TM_1081-RELATED"/>
    <property type="match status" value="1"/>
</dbReference>
<keyword evidence="3" id="KW-1185">Reference proteome</keyword>
<dbReference type="InterPro" id="IPR002645">
    <property type="entry name" value="STAS_dom"/>
</dbReference>
<dbReference type="PANTHER" id="PTHR33495">
    <property type="entry name" value="ANTI-SIGMA FACTOR ANTAGONIST TM_1081-RELATED-RELATED"/>
    <property type="match status" value="1"/>
</dbReference>
<evidence type="ECO:0000313" key="2">
    <source>
        <dbReference type="EMBL" id="OEJ98434.1"/>
    </source>
</evidence>
<dbReference type="Gene3D" id="3.30.750.24">
    <property type="entry name" value="STAS domain"/>
    <property type="match status" value="1"/>
</dbReference>
<dbReference type="InterPro" id="IPR058548">
    <property type="entry name" value="MlaB-like_STAS"/>
</dbReference>
<dbReference type="InterPro" id="IPR036513">
    <property type="entry name" value="STAS_dom_sf"/>
</dbReference>
<dbReference type="AlphaFoldDB" id="A0A1D3E1I4"/>
<dbReference type="SUPFAM" id="SSF52091">
    <property type="entry name" value="SpoIIaa-like"/>
    <property type="match status" value="1"/>
</dbReference>
<evidence type="ECO:0000313" key="3">
    <source>
        <dbReference type="Proteomes" id="UP000095329"/>
    </source>
</evidence>
<dbReference type="GO" id="GO:0043856">
    <property type="term" value="F:anti-sigma factor antagonist activity"/>
    <property type="evidence" value="ECO:0007669"/>
    <property type="project" value="TreeGrafter"/>
</dbReference>
<dbReference type="PROSITE" id="PS50801">
    <property type="entry name" value="STAS"/>
    <property type="match status" value="1"/>
</dbReference>
<gene>
    <name evidence="2" type="ORF">J116_027910</name>
</gene>
<protein>
    <submittedName>
        <fullName evidence="2">Anti-anti-sigma factor</fullName>
    </submittedName>
</protein>
<evidence type="ECO:0000259" key="1">
    <source>
        <dbReference type="PROSITE" id="PS50801"/>
    </source>
</evidence>
<dbReference type="EMBL" id="ASHX02000001">
    <property type="protein sequence ID" value="OEJ98434.1"/>
    <property type="molecule type" value="Genomic_DNA"/>
</dbReference>
<feature type="domain" description="STAS" evidence="1">
    <location>
        <begin position="22"/>
        <end position="115"/>
    </location>
</feature>
<accession>A0A1D3E1I4</accession>
<sequence>MPGDPGERASQGVGVVRYESRGTCVIAARGDCDLHSITPLATALKAASEEHSKVVLDASGITFADSAFLNLLILTHRTAALRLVAPSPQVRRLFEITGVDTLLEILDTVEEAVVS</sequence>
<dbReference type="Proteomes" id="UP000095329">
    <property type="component" value="Unassembled WGS sequence"/>
</dbReference>
<name>A0A1D3E1I4_9ACTN</name>
<dbReference type="Pfam" id="PF13466">
    <property type="entry name" value="STAS_2"/>
    <property type="match status" value="1"/>
</dbReference>
<reference evidence="2 3" key="1">
    <citation type="journal article" date="2013" name="Genome Announc.">
        <title>Genome Sequence of Streptomyces violaceusniger Strain SPC6, a Halotolerant Streptomycete That Exhibits Rapid Growth and Development.</title>
        <authorList>
            <person name="Chen X."/>
            <person name="Zhang B."/>
            <person name="Zhang W."/>
            <person name="Wu X."/>
            <person name="Zhang M."/>
            <person name="Chen T."/>
            <person name="Liu G."/>
            <person name="Dyson P."/>
        </authorList>
    </citation>
    <scope>NUCLEOTIDE SEQUENCE [LARGE SCALE GENOMIC DNA]</scope>
    <source>
        <strain evidence="2 3">SPC6</strain>
    </source>
</reference>
<dbReference type="CDD" id="cd07043">
    <property type="entry name" value="STAS_anti-anti-sigma_factors"/>
    <property type="match status" value="1"/>
</dbReference>
<comment type="caution">
    <text evidence="2">The sequence shown here is derived from an EMBL/GenBank/DDBJ whole genome shotgun (WGS) entry which is preliminary data.</text>
</comment>
<dbReference type="eggNOG" id="COG1366">
    <property type="taxonomic scope" value="Bacteria"/>
</dbReference>